<evidence type="ECO:0000313" key="3">
    <source>
        <dbReference type="Proteomes" id="UP000029444"/>
    </source>
</evidence>
<reference evidence="2 3" key="1">
    <citation type="submission" date="2012-09" db="EMBL/GenBank/DDBJ databases">
        <title>Genome Sequence of alkane-degrading Bacterium Alcanivorax sp. 19-m-6.</title>
        <authorList>
            <person name="Lai Q."/>
            <person name="Shao Z."/>
        </authorList>
    </citation>
    <scope>NUCLEOTIDE SEQUENCE [LARGE SCALE GENOMIC DNA]</scope>
    <source>
        <strain evidence="2 3">19-m-6</strain>
    </source>
</reference>
<dbReference type="Proteomes" id="UP000029444">
    <property type="component" value="Unassembled WGS sequence"/>
</dbReference>
<dbReference type="AlphaFoldDB" id="A0A095SJ54"/>
<dbReference type="STRING" id="1177154.Y5S_02332"/>
<accession>A0A095SJ54</accession>
<name>A0A095SJ54_9GAMM</name>
<feature type="transmembrane region" description="Helical" evidence="1">
    <location>
        <begin position="12"/>
        <end position="37"/>
    </location>
</feature>
<dbReference type="EMBL" id="ARXV01000008">
    <property type="protein sequence ID" value="KGD64577.1"/>
    <property type="molecule type" value="Genomic_DNA"/>
</dbReference>
<comment type="caution">
    <text evidence="2">The sequence shown here is derived from an EMBL/GenBank/DDBJ whole genome shotgun (WGS) entry which is preliminary data.</text>
</comment>
<feature type="transmembrane region" description="Helical" evidence="1">
    <location>
        <begin position="43"/>
        <end position="60"/>
    </location>
</feature>
<keyword evidence="1" id="KW-1133">Transmembrane helix</keyword>
<keyword evidence="1" id="KW-0812">Transmembrane</keyword>
<protein>
    <submittedName>
        <fullName evidence="2">Uncharacterized protein</fullName>
    </submittedName>
</protein>
<evidence type="ECO:0000313" key="2">
    <source>
        <dbReference type="EMBL" id="KGD64577.1"/>
    </source>
</evidence>
<sequence>MGILQKLNEDTADLNIWIFSICFFTLICFAFDIYQIFVSPNTFLAIVSLICLLVGMAACFKWASEGFSYYFLVYLIPSFFLAISMAPGGEAIGINSNDYVMSAYATAGSALLPPIGTLITVPLVFLLSTTSKWLQSKI</sequence>
<keyword evidence="1" id="KW-0472">Membrane</keyword>
<evidence type="ECO:0000256" key="1">
    <source>
        <dbReference type="SAM" id="Phobius"/>
    </source>
</evidence>
<feature type="transmembrane region" description="Helical" evidence="1">
    <location>
        <begin position="106"/>
        <end position="127"/>
    </location>
</feature>
<dbReference type="OrthoDB" id="10015952at2"/>
<organism evidence="2 3">
    <name type="scientific">Alcanivorax nanhaiticus</name>
    <dbReference type="NCBI Taxonomy" id="1177154"/>
    <lineage>
        <taxon>Bacteria</taxon>
        <taxon>Pseudomonadati</taxon>
        <taxon>Pseudomonadota</taxon>
        <taxon>Gammaproteobacteria</taxon>
        <taxon>Oceanospirillales</taxon>
        <taxon>Alcanivoracaceae</taxon>
        <taxon>Alcanivorax</taxon>
    </lineage>
</organism>
<proteinExistence type="predicted"/>
<keyword evidence="3" id="KW-1185">Reference proteome</keyword>
<dbReference type="RefSeq" id="WP_035233161.1">
    <property type="nucleotide sequence ID" value="NZ_ARXV01000008.1"/>
</dbReference>
<feature type="transmembrane region" description="Helical" evidence="1">
    <location>
        <begin position="67"/>
        <end position="86"/>
    </location>
</feature>
<gene>
    <name evidence="2" type="ORF">Y5S_02332</name>
</gene>